<dbReference type="EMBL" id="OZ035844">
    <property type="protein sequence ID" value="CAL1598541.1"/>
    <property type="molecule type" value="Genomic_DNA"/>
</dbReference>
<protein>
    <submittedName>
        <fullName evidence="1">Uncharacterized protein</fullName>
    </submittedName>
</protein>
<evidence type="ECO:0000313" key="1">
    <source>
        <dbReference type="EMBL" id="CAL1598541.1"/>
    </source>
</evidence>
<sequence length="100" mass="11146">MGMCPVAQEEASKRGAGGEQGAWYARGLRTAAGRELVGIWAKGEYWSQAEGRLFLRWSPSLLLVFSARDDFKMATGRSVKLEALAATSGLRKRHERNFWV</sequence>
<proteinExistence type="predicted"/>
<dbReference type="AlphaFoldDB" id="A0AAV2LD80"/>
<name>A0AAV2LD80_KNICA</name>
<dbReference type="Proteomes" id="UP001497482">
    <property type="component" value="Chromosome 22"/>
</dbReference>
<reference evidence="1 2" key="1">
    <citation type="submission" date="2024-04" db="EMBL/GenBank/DDBJ databases">
        <authorList>
            <person name="Waldvogel A.-M."/>
            <person name="Schoenle A."/>
        </authorList>
    </citation>
    <scope>NUCLEOTIDE SEQUENCE [LARGE SCALE GENOMIC DNA]</scope>
</reference>
<gene>
    <name evidence="1" type="ORF">KC01_LOCUS26908</name>
</gene>
<keyword evidence="2" id="KW-1185">Reference proteome</keyword>
<organism evidence="1 2">
    <name type="scientific">Knipowitschia caucasica</name>
    <name type="common">Caucasian dwarf goby</name>
    <name type="synonym">Pomatoschistus caucasicus</name>
    <dbReference type="NCBI Taxonomy" id="637954"/>
    <lineage>
        <taxon>Eukaryota</taxon>
        <taxon>Metazoa</taxon>
        <taxon>Chordata</taxon>
        <taxon>Craniata</taxon>
        <taxon>Vertebrata</taxon>
        <taxon>Euteleostomi</taxon>
        <taxon>Actinopterygii</taxon>
        <taxon>Neopterygii</taxon>
        <taxon>Teleostei</taxon>
        <taxon>Neoteleostei</taxon>
        <taxon>Acanthomorphata</taxon>
        <taxon>Gobiaria</taxon>
        <taxon>Gobiiformes</taxon>
        <taxon>Gobioidei</taxon>
        <taxon>Gobiidae</taxon>
        <taxon>Gobiinae</taxon>
        <taxon>Knipowitschia</taxon>
    </lineage>
</organism>
<accession>A0AAV2LD80</accession>
<evidence type="ECO:0000313" key="2">
    <source>
        <dbReference type="Proteomes" id="UP001497482"/>
    </source>
</evidence>